<name>A0A0E9PGH7_ANGAN</name>
<dbReference type="AlphaFoldDB" id="A0A0E9PGH7"/>
<dbReference type="EMBL" id="GBXM01105634">
    <property type="protein sequence ID" value="JAH02943.1"/>
    <property type="molecule type" value="Transcribed_RNA"/>
</dbReference>
<sequence length="52" mass="6236">MTTLRDNVHSALSQLRYLLEILKPSRKLKQKWSRHFRTQGFVFSLAFILSSW</sequence>
<reference evidence="1" key="2">
    <citation type="journal article" date="2015" name="Fish Shellfish Immunol.">
        <title>Early steps in the European eel (Anguilla anguilla)-Vibrio vulnificus interaction in the gills: Role of the RtxA13 toxin.</title>
        <authorList>
            <person name="Callol A."/>
            <person name="Pajuelo D."/>
            <person name="Ebbesson L."/>
            <person name="Teles M."/>
            <person name="MacKenzie S."/>
            <person name="Amaro C."/>
        </authorList>
    </citation>
    <scope>NUCLEOTIDE SEQUENCE</scope>
</reference>
<evidence type="ECO:0000313" key="1">
    <source>
        <dbReference type="EMBL" id="JAH02943.1"/>
    </source>
</evidence>
<proteinExistence type="predicted"/>
<accession>A0A0E9PGH7</accession>
<protein>
    <submittedName>
        <fullName evidence="1">Uncharacterized protein</fullName>
    </submittedName>
</protein>
<reference evidence="1" key="1">
    <citation type="submission" date="2014-11" db="EMBL/GenBank/DDBJ databases">
        <authorList>
            <person name="Amaro Gonzalez C."/>
        </authorList>
    </citation>
    <scope>NUCLEOTIDE SEQUENCE</scope>
</reference>
<organism evidence="1">
    <name type="scientific">Anguilla anguilla</name>
    <name type="common">European freshwater eel</name>
    <name type="synonym">Muraena anguilla</name>
    <dbReference type="NCBI Taxonomy" id="7936"/>
    <lineage>
        <taxon>Eukaryota</taxon>
        <taxon>Metazoa</taxon>
        <taxon>Chordata</taxon>
        <taxon>Craniata</taxon>
        <taxon>Vertebrata</taxon>
        <taxon>Euteleostomi</taxon>
        <taxon>Actinopterygii</taxon>
        <taxon>Neopterygii</taxon>
        <taxon>Teleostei</taxon>
        <taxon>Anguilliformes</taxon>
        <taxon>Anguillidae</taxon>
        <taxon>Anguilla</taxon>
    </lineage>
</organism>